<protein>
    <submittedName>
        <fullName evidence="1">Uncharacterized protein</fullName>
    </submittedName>
</protein>
<name>A0A016TS15_9BILA</name>
<dbReference type="Proteomes" id="UP000024635">
    <property type="component" value="Unassembled WGS sequence"/>
</dbReference>
<sequence>MFVTIYCITTFYHPLATVIDLRKAHAMRLHDNTTLHQDKKLPPRGAAPPRALLRVTESAPLSSVVVGMC</sequence>
<keyword evidence="2" id="KW-1185">Reference proteome</keyword>
<gene>
    <name evidence="1" type="primary">Acey_s0081.g1421</name>
    <name evidence="1" type="ORF">Y032_0081g1421</name>
</gene>
<accession>A0A016TS15</accession>
<dbReference type="AlphaFoldDB" id="A0A016TS15"/>
<evidence type="ECO:0000313" key="1">
    <source>
        <dbReference type="EMBL" id="EYC05525.1"/>
    </source>
</evidence>
<evidence type="ECO:0000313" key="2">
    <source>
        <dbReference type="Proteomes" id="UP000024635"/>
    </source>
</evidence>
<organism evidence="1 2">
    <name type="scientific">Ancylostoma ceylanicum</name>
    <dbReference type="NCBI Taxonomy" id="53326"/>
    <lineage>
        <taxon>Eukaryota</taxon>
        <taxon>Metazoa</taxon>
        <taxon>Ecdysozoa</taxon>
        <taxon>Nematoda</taxon>
        <taxon>Chromadorea</taxon>
        <taxon>Rhabditida</taxon>
        <taxon>Rhabditina</taxon>
        <taxon>Rhabditomorpha</taxon>
        <taxon>Strongyloidea</taxon>
        <taxon>Ancylostomatidae</taxon>
        <taxon>Ancylostomatinae</taxon>
        <taxon>Ancylostoma</taxon>
    </lineage>
</organism>
<comment type="caution">
    <text evidence="1">The sequence shown here is derived from an EMBL/GenBank/DDBJ whole genome shotgun (WGS) entry which is preliminary data.</text>
</comment>
<reference evidence="2" key="1">
    <citation type="journal article" date="2015" name="Nat. Genet.">
        <title>The genome and transcriptome of the zoonotic hookworm Ancylostoma ceylanicum identify infection-specific gene families.</title>
        <authorList>
            <person name="Schwarz E.M."/>
            <person name="Hu Y."/>
            <person name="Antoshechkin I."/>
            <person name="Miller M.M."/>
            <person name="Sternberg P.W."/>
            <person name="Aroian R.V."/>
        </authorList>
    </citation>
    <scope>NUCLEOTIDE SEQUENCE</scope>
    <source>
        <strain evidence="2">HY135</strain>
    </source>
</reference>
<dbReference type="EMBL" id="JARK01001417">
    <property type="protein sequence ID" value="EYC05525.1"/>
    <property type="molecule type" value="Genomic_DNA"/>
</dbReference>
<proteinExistence type="predicted"/>